<dbReference type="OrthoDB" id="9805629at2"/>
<evidence type="ECO:0000313" key="9">
    <source>
        <dbReference type="EMBL" id="OKH31622.1"/>
    </source>
</evidence>
<dbReference type="EC" id="2.1.1.72" evidence="2 8"/>
<dbReference type="GO" id="GO:1904047">
    <property type="term" value="F:S-adenosyl-L-methionine binding"/>
    <property type="evidence" value="ECO:0007669"/>
    <property type="project" value="TreeGrafter"/>
</dbReference>
<dbReference type="Gene3D" id="3.40.50.150">
    <property type="entry name" value="Vaccinia Virus protein VP39"/>
    <property type="match status" value="1"/>
</dbReference>
<dbReference type="SUPFAM" id="SSF53335">
    <property type="entry name" value="S-adenosyl-L-methionine-dependent methyltransferases"/>
    <property type="match status" value="1"/>
</dbReference>
<comment type="catalytic activity">
    <reaction evidence="6 8">
        <text>a 2'-deoxyadenosine in DNA + S-adenosyl-L-methionine = an N(6)-methyl-2'-deoxyadenosine in DNA + S-adenosyl-L-homocysteine + H(+)</text>
        <dbReference type="Rhea" id="RHEA:15197"/>
        <dbReference type="Rhea" id="RHEA-COMP:12418"/>
        <dbReference type="Rhea" id="RHEA-COMP:12419"/>
        <dbReference type="ChEBI" id="CHEBI:15378"/>
        <dbReference type="ChEBI" id="CHEBI:57856"/>
        <dbReference type="ChEBI" id="CHEBI:59789"/>
        <dbReference type="ChEBI" id="CHEBI:90615"/>
        <dbReference type="ChEBI" id="CHEBI:90616"/>
        <dbReference type="EC" id="2.1.1.72"/>
    </reaction>
</comment>
<dbReference type="InterPro" id="IPR012263">
    <property type="entry name" value="M_m6A_EcoRV"/>
</dbReference>
<feature type="binding site" evidence="7">
    <location>
        <position position="21"/>
    </location>
    <ligand>
        <name>S-adenosyl-L-methionine</name>
        <dbReference type="ChEBI" id="CHEBI:59789"/>
    </ligand>
</feature>
<dbReference type="PRINTS" id="PR00505">
    <property type="entry name" value="D12N6MTFRASE"/>
</dbReference>
<dbReference type="InterPro" id="IPR002052">
    <property type="entry name" value="DNA_methylase_N6_adenine_CS"/>
</dbReference>
<dbReference type="PIRSF" id="PIRSF000398">
    <property type="entry name" value="M_m6A_EcoRV"/>
    <property type="match status" value="1"/>
</dbReference>
<comment type="similarity">
    <text evidence="1 8">Belongs to the N(4)/N(6)-methyltransferase family.</text>
</comment>
<dbReference type="InterPro" id="IPR023095">
    <property type="entry name" value="Ade_MeTrfase_dom_2"/>
</dbReference>
<evidence type="ECO:0000256" key="2">
    <source>
        <dbReference type="ARBA" id="ARBA00011900"/>
    </source>
</evidence>
<dbReference type="Proteomes" id="UP000185860">
    <property type="component" value="Unassembled WGS sequence"/>
</dbReference>
<dbReference type="AlphaFoldDB" id="A0A1U7I5X8"/>
<dbReference type="InterPro" id="IPR012327">
    <property type="entry name" value="MeTrfase_D12"/>
</dbReference>
<evidence type="ECO:0000256" key="1">
    <source>
        <dbReference type="ARBA" id="ARBA00006594"/>
    </source>
</evidence>
<evidence type="ECO:0000256" key="3">
    <source>
        <dbReference type="ARBA" id="ARBA00022603"/>
    </source>
</evidence>
<evidence type="ECO:0000313" key="10">
    <source>
        <dbReference type="Proteomes" id="UP000185860"/>
    </source>
</evidence>
<dbReference type="GO" id="GO:0006298">
    <property type="term" value="P:mismatch repair"/>
    <property type="evidence" value="ECO:0007669"/>
    <property type="project" value="TreeGrafter"/>
</dbReference>
<evidence type="ECO:0000256" key="7">
    <source>
        <dbReference type="PIRSR" id="PIRSR000398-1"/>
    </source>
</evidence>
<feature type="binding site" evidence="7">
    <location>
        <position position="186"/>
    </location>
    <ligand>
        <name>S-adenosyl-L-methionine</name>
        <dbReference type="ChEBI" id="CHEBI:59789"/>
    </ligand>
</feature>
<keyword evidence="3 8" id="KW-0489">Methyltransferase</keyword>
<evidence type="ECO:0000256" key="5">
    <source>
        <dbReference type="ARBA" id="ARBA00022691"/>
    </source>
</evidence>
<dbReference type="GO" id="GO:0009307">
    <property type="term" value="P:DNA restriction-modification system"/>
    <property type="evidence" value="ECO:0007669"/>
    <property type="project" value="InterPro"/>
</dbReference>
<dbReference type="PANTHER" id="PTHR30481:SF3">
    <property type="entry name" value="DNA ADENINE METHYLASE"/>
    <property type="match status" value="1"/>
</dbReference>
<keyword evidence="5 8" id="KW-0949">S-adenosyl-L-methionine</keyword>
<organism evidence="9 10">
    <name type="scientific">[Phormidium ambiguum] IAM M-71</name>
    <dbReference type="NCBI Taxonomy" id="454136"/>
    <lineage>
        <taxon>Bacteria</taxon>
        <taxon>Bacillati</taxon>
        <taxon>Cyanobacteriota</taxon>
        <taxon>Cyanophyceae</taxon>
        <taxon>Oscillatoriophycideae</taxon>
        <taxon>Aerosakkonematales</taxon>
        <taxon>Aerosakkonemataceae</taxon>
        <taxon>Floridanema</taxon>
    </lineage>
</organism>
<proteinExistence type="inferred from homology"/>
<dbReference type="GO" id="GO:0032259">
    <property type="term" value="P:methylation"/>
    <property type="evidence" value="ECO:0007669"/>
    <property type="project" value="UniProtKB-KW"/>
</dbReference>
<dbReference type="STRING" id="454136.NIES2119_28245"/>
<dbReference type="PROSITE" id="PS00092">
    <property type="entry name" value="N6_MTASE"/>
    <property type="match status" value="1"/>
</dbReference>
<dbReference type="EMBL" id="MRCE01000048">
    <property type="protein sequence ID" value="OKH31622.1"/>
    <property type="molecule type" value="Genomic_DNA"/>
</dbReference>
<dbReference type="PANTHER" id="PTHR30481">
    <property type="entry name" value="DNA ADENINE METHYLASE"/>
    <property type="match status" value="1"/>
</dbReference>
<keyword evidence="4 8" id="KW-0808">Transferase</keyword>
<dbReference type="Pfam" id="PF02086">
    <property type="entry name" value="MethyltransfD12"/>
    <property type="match status" value="1"/>
</dbReference>
<dbReference type="RefSeq" id="WP_073596827.1">
    <property type="nucleotide sequence ID" value="NZ_MRCE01000048.1"/>
</dbReference>
<protein>
    <recommendedName>
        <fullName evidence="2 8">Site-specific DNA-methyltransferase (adenine-specific)</fullName>
        <ecNumber evidence="2 8">2.1.1.72</ecNumber>
    </recommendedName>
</protein>
<dbReference type="REBASE" id="191773">
    <property type="entry name" value="M.PamM71ORF28245P"/>
</dbReference>
<name>A0A1U7I5X8_9CYAN</name>
<dbReference type="GO" id="GO:0043565">
    <property type="term" value="F:sequence-specific DNA binding"/>
    <property type="evidence" value="ECO:0007669"/>
    <property type="project" value="TreeGrafter"/>
</dbReference>
<evidence type="ECO:0000256" key="4">
    <source>
        <dbReference type="ARBA" id="ARBA00022679"/>
    </source>
</evidence>
<dbReference type="Gene3D" id="1.10.1020.10">
    <property type="entry name" value="Adenine-specific Methyltransferase, Domain 2"/>
    <property type="match status" value="1"/>
</dbReference>
<dbReference type="GO" id="GO:0009007">
    <property type="term" value="F:site-specific DNA-methyltransferase (adenine-specific) activity"/>
    <property type="evidence" value="ECO:0007669"/>
    <property type="project" value="UniProtKB-UniRule"/>
</dbReference>
<dbReference type="NCBIfam" id="TIGR00571">
    <property type="entry name" value="dam"/>
    <property type="match status" value="1"/>
</dbReference>
<feature type="binding site" evidence="7">
    <location>
        <position position="17"/>
    </location>
    <ligand>
        <name>S-adenosyl-L-methionine</name>
        <dbReference type="ChEBI" id="CHEBI:59789"/>
    </ligand>
</feature>
<reference evidence="9 10" key="1">
    <citation type="submission" date="2016-11" db="EMBL/GenBank/DDBJ databases">
        <title>Draft Genome Sequences of Nine Cyanobacterial Strains from Diverse Habitats.</title>
        <authorList>
            <person name="Zhu T."/>
            <person name="Hou S."/>
            <person name="Lu X."/>
            <person name="Hess W.R."/>
        </authorList>
    </citation>
    <scope>NUCLEOTIDE SEQUENCE [LARGE SCALE GENOMIC DNA]</scope>
    <source>
        <strain evidence="9 10">IAM M-71</strain>
    </source>
</reference>
<feature type="binding site" evidence="7">
    <location>
        <position position="62"/>
    </location>
    <ligand>
        <name>S-adenosyl-L-methionine</name>
        <dbReference type="ChEBI" id="CHEBI:59789"/>
    </ligand>
</feature>
<gene>
    <name evidence="9" type="ORF">NIES2119_28245</name>
</gene>
<accession>A0A1U7I5X8</accession>
<evidence type="ECO:0000256" key="6">
    <source>
        <dbReference type="ARBA" id="ARBA00047942"/>
    </source>
</evidence>
<dbReference type="InterPro" id="IPR029063">
    <property type="entry name" value="SAM-dependent_MTases_sf"/>
</dbReference>
<comment type="caution">
    <text evidence="9">The sequence shown here is derived from an EMBL/GenBank/DDBJ whole genome shotgun (WGS) entry which is preliminary data.</text>
</comment>
<evidence type="ECO:0000256" key="8">
    <source>
        <dbReference type="RuleBase" id="RU361257"/>
    </source>
</evidence>
<sequence>MSNNAANSVSPRPFLKWAGGKSKLISQYIPFFPQNFNTYYEPFLGGGAIFFHLLPKVAVLSDINPQLINVYCCVRDNVESLIALLEKHQEKHDRDFYYWMRSQNYQTSLEKAARLIYLNKTCFNGLYRENSQGQFNVPMGKYKKPLICQPDLLRSVSRTLQSTEIQIRGFTEVLPNAEKDDFVYFDPPYYPISTTSNFTAYSRYPFTKVEQIQLKDVFVELSNKGVKVMLSNSDCEFIRELYKDFQIKEILATRAINSQGNKRGKITEVLVMNYSNKNF</sequence>